<keyword evidence="1" id="KW-0472">Membrane</keyword>
<evidence type="ECO:0000256" key="1">
    <source>
        <dbReference type="SAM" id="Phobius"/>
    </source>
</evidence>
<accession>A0AA94WNT9</accession>
<proteinExistence type="predicted"/>
<feature type="transmembrane region" description="Helical" evidence="1">
    <location>
        <begin position="80"/>
        <end position="105"/>
    </location>
</feature>
<feature type="transmembrane region" description="Helical" evidence="1">
    <location>
        <begin position="6"/>
        <end position="33"/>
    </location>
</feature>
<dbReference type="RefSeq" id="WP_148966589.1">
    <property type="nucleotide sequence ID" value="NZ_VTEU01000007.1"/>
</dbReference>
<evidence type="ECO:0000313" key="3">
    <source>
        <dbReference type="Proteomes" id="UP000323393"/>
    </source>
</evidence>
<evidence type="ECO:0008006" key="4">
    <source>
        <dbReference type="Google" id="ProtNLM"/>
    </source>
</evidence>
<name>A0AA94WNT9_9BACI</name>
<evidence type="ECO:0000313" key="2">
    <source>
        <dbReference type="EMBL" id="TYS57530.1"/>
    </source>
</evidence>
<sequence length="156" mass="17867">MLLFFLFYIFVIPVCVLMHEIGHGVGVVSLSKLDAHIYLGKKRSQENKENFRIGRFRFHIHWSYVGFVDWKGDLNKRQRIAALAGGPIMSLLLVFILAGIAISLPPSDLKSFFWGASTFNLGMVVWTVIPITYPRWMGPYYGHPSDGLQLLRLQRK</sequence>
<dbReference type="Proteomes" id="UP000323393">
    <property type="component" value="Unassembled WGS sequence"/>
</dbReference>
<protein>
    <recommendedName>
        <fullName evidence="4">Peptidase M50 domain-containing protein</fullName>
    </recommendedName>
</protein>
<gene>
    <name evidence="2" type="ORF">FZC74_15965</name>
</gene>
<organism evidence="2 3">
    <name type="scientific">Sutcliffiella horikoshii</name>
    <dbReference type="NCBI Taxonomy" id="79883"/>
    <lineage>
        <taxon>Bacteria</taxon>
        <taxon>Bacillati</taxon>
        <taxon>Bacillota</taxon>
        <taxon>Bacilli</taxon>
        <taxon>Bacillales</taxon>
        <taxon>Bacillaceae</taxon>
        <taxon>Sutcliffiella</taxon>
    </lineage>
</organism>
<dbReference type="EMBL" id="VTEU01000007">
    <property type="protein sequence ID" value="TYS57530.1"/>
    <property type="molecule type" value="Genomic_DNA"/>
</dbReference>
<reference evidence="2 3" key="1">
    <citation type="submission" date="2019-08" db="EMBL/GenBank/DDBJ databases">
        <title>Bacillus genomes from the desert of Cuatro Cienegas, Coahuila.</title>
        <authorList>
            <person name="Olmedo-Alvarez G."/>
        </authorList>
    </citation>
    <scope>NUCLEOTIDE SEQUENCE [LARGE SCALE GENOMIC DNA]</scope>
    <source>
        <strain evidence="2 3">CH88_3T</strain>
    </source>
</reference>
<keyword evidence="1" id="KW-0812">Transmembrane</keyword>
<comment type="caution">
    <text evidence="2">The sequence shown here is derived from an EMBL/GenBank/DDBJ whole genome shotgun (WGS) entry which is preliminary data.</text>
</comment>
<dbReference type="AlphaFoldDB" id="A0AA94WNT9"/>
<feature type="transmembrane region" description="Helical" evidence="1">
    <location>
        <begin position="111"/>
        <end position="133"/>
    </location>
</feature>
<keyword evidence="1" id="KW-1133">Transmembrane helix</keyword>